<protein>
    <submittedName>
        <fullName evidence="2">Uncharacterized protein</fullName>
    </submittedName>
</protein>
<keyword evidence="3" id="KW-1185">Reference proteome</keyword>
<name>A0A9P1I975_9PELO</name>
<evidence type="ECO:0000313" key="2">
    <source>
        <dbReference type="EMBL" id="CAI5440984.1"/>
    </source>
</evidence>
<organism evidence="2 3">
    <name type="scientific">Caenorhabditis angaria</name>
    <dbReference type="NCBI Taxonomy" id="860376"/>
    <lineage>
        <taxon>Eukaryota</taxon>
        <taxon>Metazoa</taxon>
        <taxon>Ecdysozoa</taxon>
        <taxon>Nematoda</taxon>
        <taxon>Chromadorea</taxon>
        <taxon>Rhabditida</taxon>
        <taxon>Rhabditina</taxon>
        <taxon>Rhabditomorpha</taxon>
        <taxon>Rhabditoidea</taxon>
        <taxon>Rhabditidae</taxon>
        <taxon>Peloderinae</taxon>
        <taxon>Caenorhabditis</taxon>
    </lineage>
</organism>
<comment type="caution">
    <text evidence="2">The sequence shown here is derived from an EMBL/GenBank/DDBJ whole genome shotgun (WGS) entry which is preliminary data.</text>
</comment>
<gene>
    <name evidence="2" type="ORF">CAMP_LOCUS3621</name>
</gene>
<evidence type="ECO:0000256" key="1">
    <source>
        <dbReference type="SAM" id="MobiDB-lite"/>
    </source>
</evidence>
<dbReference type="OrthoDB" id="5851038at2759"/>
<dbReference type="EMBL" id="CANHGI010000002">
    <property type="protein sequence ID" value="CAI5440984.1"/>
    <property type="molecule type" value="Genomic_DNA"/>
</dbReference>
<reference evidence="2" key="1">
    <citation type="submission" date="2022-11" db="EMBL/GenBank/DDBJ databases">
        <authorList>
            <person name="Kikuchi T."/>
        </authorList>
    </citation>
    <scope>NUCLEOTIDE SEQUENCE</scope>
    <source>
        <strain evidence="2">PS1010</strain>
    </source>
</reference>
<dbReference type="Proteomes" id="UP001152747">
    <property type="component" value="Unassembled WGS sequence"/>
</dbReference>
<sequence>MVYNSRLGYDPDEWEECPEPEHFLVFSPFTRYLLTAAAIAFVYYFFKLLDEHKNGTSKIEPEQAEAEPKQQSLEEIVPKLEQIRNLQEIPRNAEDLLREADQYLKNGVKNVANMSNGGGNLVDSNNRFPSLELDINMSHPKLHQEQFDNTLSSVNNHLQETLKMDLSPKSTSNFEQISDYVTDFEHVPEHLRKFADHQNAPPPVPQHQHQQVPISPTEQKLLQEFDIYDGPGAPGALGAQNFYQQGAPQPIHVQTQQQAAAGFAELPQLSPNSRASYEQQQLSPGSRAGGAFAPVAKREKRLSEQDERALQDWEQEKALLEADRIKKLLDHVAGGDSNTDLSSSNKAYDHFAPASHISYDSHSPEVAQIHQTPTAPKKPAQLAPQNLNKIDIEKGITTLKDKTEGELRRMLTNL</sequence>
<feature type="region of interest" description="Disordered" evidence="1">
    <location>
        <begin position="273"/>
        <end position="300"/>
    </location>
</feature>
<feature type="region of interest" description="Disordered" evidence="1">
    <location>
        <begin position="195"/>
        <end position="214"/>
    </location>
</feature>
<accession>A0A9P1I975</accession>
<evidence type="ECO:0000313" key="3">
    <source>
        <dbReference type="Proteomes" id="UP001152747"/>
    </source>
</evidence>
<dbReference type="AlphaFoldDB" id="A0A9P1I975"/>
<feature type="compositionally biased region" description="Polar residues" evidence="1">
    <location>
        <begin position="273"/>
        <end position="284"/>
    </location>
</feature>
<proteinExistence type="predicted"/>